<dbReference type="RefSeq" id="WP_003164524.1">
    <property type="nucleotide sequence ID" value="NZ_CP140006.1"/>
</dbReference>
<reference evidence="3 4" key="1">
    <citation type="submission" date="2018-06" db="EMBL/GenBank/DDBJ databases">
        <authorList>
            <consortium name="Pathogen Informatics"/>
            <person name="Doyle S."/>
        </authorList>
    </citation>
    <scope>NUCLEOTIDE SEQUENCE [LARGE SCALE GENOMIC DNA]</scope>
    <source>
        <strain evidence="3 4">NCTC11165</strain>
    </source>
</reference>
<evidence type="ECO:0000313" key="4">
    <source>
        <dbReference type="Proteomes" id="UP000250358"/>
    </source>
</evidence>
<dbReference type="NCBIfam" id="TIGR01845">
    <property type="entry name" value="outer_NodT"/>
    <property type="match status" value="1"/>
</dbReference>
<comment type="subcellular location">
    <subcellularLocation>
        <location evidence="2">Cell membrane</location>
        <topology evidence="2">Lipid-anchor</topology>
    </subcellularLocation>
</comment>
<comment type="similarity">
    <text evidence="1 2">Belongs to the outer membrane factor (OMF) (TC 1.B.17) family.</text>
</comment>
<protein>
    <submittedName>
        <fullName evidence="3">Outer membrane protein oprM</fullName>
    </submittedName>
</protein>
<dbReference type="PROSITE" id="PS51257">
    <property type="entry name" value="PROKAR_LIPOPROTEIN"/>
    <property type="match status" value="1"/>
</dbReference>
<dbReference type="Proteomes" id="UP000250358">
    <property type="component" value="Unassembled WGS sequence"/>
</dbReference>
<gene>
    <name evidence="3" type="primary">oprM</name>
    <name evidence="3" type="ORF">NCTC11165_01322</name>
</gene>
<feature type="signal peptide" evidence="2">
    <location>
        <begin position="1"/>
        <end position="21"/>
    </location>
</feature>
<dbReference type="GO" id="GO:0005886">
    <property type="term" value="C:plasma membrane"/>
    <property type="evidence" value="ECO:0007669"/>
    <property type="project" value="UniProtKB-SubCell"/>
</dbReference>
<feature type="chain" id="PRO_5042620756" evidence="2">
    <location>
        <begin position="22"/>
        <end position="461"/>
    </location>
</feature>
<evidence type="ECO:0000313" key="3">
    <source>
        <dbReference type="EMBL" id="SPU43928.1"/>
    </source>
</evidence>
<evidence type="ECO:0000256" key="1">
    <source>
        <dbReference type="ARBA" id="ARBA00007613"/>
    </source>
</evidence>
<evidence type="ECO:0000256" key="2">
    <source>
        <dbReference type="RuleBase" id="RU362097"/>
    </source>
</evidence>
<keyword evidence="2" id="KW-0564">Palmitate</keyword>
<dbReference type="Gene3D" id="1.20.1600.10">
    <property type="entry name" value="Outer membrane efflux proteins (OEP)"/>
    <property type="match status" value="1"/>
</dbReference>
<dbReference type="InterPro" id="IPR010131">
    <property type="entry name" value="MdtP/NodT-like"/>
</dbReference>
<dbReference type="GO" id="GO:0015562">
    <property type="term" value="F:efflux transmembrane transporter activity"/>
    <property type="evidence" value="ECO:0007669"/>
    <property type="project" value="InterPro"/>
</dbReference>
<dbReference type="EMBL" id="UAQM01000007">
    <property type="protein sequence ID" value="SPU43928.1"/>
    <property type="molecule type" value="Genomic_DNA"/>
</dbReference>
<sequence length="461" mass="48721">MMRGLLIVGASAMVMSGCATVEPTQAPVEAAVAAPESWRAETQAGSAVEAGWWSAFGDAALTAAVDEALARNTDVAVAESRVREAEAFAAQSRSALSPLLTGSVAVQKARELNAFGQAAEAALAQPQLQVAYEIDLWGRLRSADAAARASLQASRFSRDAAALSVAGATARAYVALVALDAQLEVASRTLVSREDAVTLARRRAEAGQTSRLELTQAEAEFQAAAQRIPTLELAIRRQENALRLLTGALPGPIARGRFDALILPDPEPGLPSTLLARRPDIAQAEAQLVAADASFASSRAALLPQVRLSASLAELFVEGLDPVTIWSAGGSVLAPLFDGGRLTAQTDASEARRDQAALAYRRVVLGAFSEVENAMEGVDRLQAQADRAEAQRLALNEAVFHARNRYRAGYTSYLEELDAQRGLLTAETALIQLREMQMTNAVALYQALGGGWTTPAPRNVP</sequence>
<dbReference type="GeneID" id="56577468"/>
<keyword evidence="2" id="KW-1134">Transmembrane beta strand</keyword>
<keyword evidence="2" id="KW-0472">Membrane</keyword>
<dbReference type="Pfam" id="PF02321">
    <property type="entry name" value="OEP"/>
    <property type="match status" value="2"/>
</dbReference>
<keyword evidence="2" id="KW-0732">Signal</keyword>
<accession>A0A246K8B7</accession>
<dbReference type="InterPro" id="IPR003423">
    <property type="entry name" value="OMP_efflux"/>
</dbReference>
<dbReference type="AlphaFoldDB" id="A0A246K8B7"/>
<dbReference type="Gene3D" id="2.20.200.10">
    <property type="entry name" value="Outer membrane efflux proteins (OEP)"/>
    <property type="match status" value="1"/>
</dbReference>
<keyword evidence="2" id="KW-0449">Lipoprotein</keyword>
<keyword evidence="2" id="KW-0812">Transmembrane</keyword>
<proteinExistence type="inferred from homology"/>
<organism evidence="3 4">
    <name type="scientific">Brevundimonas diminuta</name>
    <name type="common">Pseudomonas diminuta</name>
    <dbReference type="NCBI Taxonomy" id="293"/>
    <lineage>
        <taxon>Bacteria</taxon>
        <taxon>Pseudomonadati</taxon>
        <taxon>Pseudomonadota</taxon>
        <taxon>Alphaproteobacteria</taxon>
        <taxon>Caulobacterales</taxon>
        <taxon>Caulobacteraceae</taxon>
        <taxon>Brevundimonas</taxon>
    </lineage>
</organism>
<dbReference type="SUPFAM" id="SSF56954">
    <property type="entry name" value="Outer membrane efflux proteins (OEP)"/>
    <property type="match status" value="1"/>
</dbReference>
<dbReference type="PANTHER" id="PTHR30203:SF30">
    <property type="entry name" value="OUTER MEMBRANE PROTEIN-RELATED"/>
    <property type="match status" value="1"/>
</dbReference>
<name>A0A246K8B7_BREDI</name>
<dbReference type="PANTHER" id="PTHR30203">
    <property type="entry name" value="OUTER MEMBRANE CATION EFFLUX PROTEIN"/>
    <property type="match status" value="1"/>
</dbReference>